<evidence type="ECO:0000313" key="4">
    <source>
        <dbReference type="Proteomes" id="UP001185922"/>
    </source>
</evidence>
<dbReference type="EMBL" id="JAWLKH010000004">
    <property type="protein sequence ID" value="MDV6311570.1"/>
    <property type="molecule type" value="Genomic_DNA"/>
</dbReference>
<protein>
    <submittedName>
        <fullName evidence="3">DUF4878 domain-containing protein</fullName>
    </submittedName>
</protein>
<feature type="transmembrane region" description="Helical" evidence="2">
    <location>
        <begin position="59"/>
        <end position="78"/>
    </location>
</feature>
<evidence type="ECO:0000313" key="3">
    <source>
        <dbReference type="EMBL" id="MDV6311570.1"/>
    </source>
</evidence>
<dbReference type="Gene3D" id="3.10.450.50">
    <property type="match status" value="1"/>
</dbReference>
<comment type="caution">
    <text evidence="3">The sequence shown here is derived from an EMBL/GenBank/DDBJ whole genome shotgun (WGS) entry which is preliminary data.</text>
</comment>
<dbReference type="RefSeq" id="WP_024499395.1">
    <property type="nucleotide sequence ID" value="NZ_JANJEV010000001.1"/>
</dbReference>
<keyword evidence="2" id="KW-0472">Membrane</keyword>
<keyword evidence="2" id="KW-0812">Transmembrane</keyword>
<evidence type="ECO:0000256" key="2">
    <source>
        <dbReference type="SAM" id="Phobius"/>
    </source>
</evidence>
<dbReference type="InterPro" id="IPR032710">
    <property type="entry name" value="NTF2-like_dom_sf"/>
</dbReference>
<sequence length="197" mass="20888">MAKAAGGGPNKPSGKGAASRNTSRGAASSKKPASGEAGSSDADVDAAVVDEAPPNWKNAWPFFVAAGVVALVVLGIVLSNISRPPEERVSDDALVQYAINDLYTAKNGPDYAEYRANTCDADLDKPGFPAEAQFVAENQASLDQNGRIEIPEITDLVVDGDRATAKVHWHYKNKSEDKQVVETTVVRENGEWKVCSS</sequence>
<dbReference type="AlphaFoldDB" id="A0AAE4R1C3"/>
<feature type="region of interest" description="Disordered" evidence="1">
    <location>
        <begin position="1"/>
        <end position="42"/>
    </location>
</feature>
<reference evidence="3" key="1">
    <citation type="submission" date="2023-10" db="EMBL/GenBank/DDBJ databases">
        <title>Development of a sustainable strategy for remediation of hydrocarbon-contaminated territories based on the waste exchange concept.</title>
        <authorList>
            <person name="Krivoruchko A."/>
        </authorList>
    </citation>
    <scope>NUCLEOTIDE SEQUENCE</scope>
    <source>
        <strain evidence="3">IEGM 1279</strain>
    </source>
</reference>
<proteinExistence type="predicted"/>
<gene>
    <name evidence="3" type="ORF">R3Q15_06625</name>
</gene>
<organism evidence="3 4">
    <name type="scientific">Gordonia amicalis</name>
    <dbReference type="NCBI Taxonomy" id="89053"/>
    <lineage>
        <taxon>Bacteria</taxon>
        <taxon>Bacillati</taxon>
        <taxon>Actinomycetota</taxon>
        <taxon>Actinomycetes</taxon>
        <taxon>Mycobacteriales</taxon>
        <taxon>Gordoniaceae</taxon>
        <taxon>Gordonia</taxon>
    </lineage>
</organism>
<evidence type="ECO:0000256" key="1">
    <source>
        <dbReference type="SAM" id="MobiDB-lite"/>
    </source>
</evidence>
<name>A0AAE4R1C3_9ACTN</name>
<accession>A0AAE4R1C3</accession>
<keyword evidence="2" id="KW-1133">Transmembrane helix</keyword>
<dbReference type="Proteomes" id="UP001185922">
    <property type="component" value="Unassembled WGS sequence"/>
</dbReference>
<dbReference type="SUPFAM" id="SSF54427">
    <property type="entry name" value="NTF2-like"/>
    <property type="match status" value="1"/>
</dbReference>